<dbReference type="InterPro" id="IPR023485">
    <property type="entry name" value="Ptyr_pPase"/>
</dbReference>
<dbReference type="AlphaFoldDB" id="E8LMW0"/>
<sequence>MAEFIFKDMIKKEHLEHEFNIASAATSTEEIGNPVYPPVKALLESKGLSCKGKRARQITKDDLDFYDYIILMDNNNLRNLSYLYPQANQNKIHLLMDFTGTKGQEVDDPWYTDNFALAYNDIKQGCTALLHFLKEKHDKKTSL</sequence>
<dbReference type="CDD" id="cd16343">
    <property type="entry name" value="LMWPTP"/>
    <property type="match status" value="1"/>
</dbReference>
<dbReference type="PANTHER" id="PTHR11717">
    <property type="entry name" value="LOW MOLECULAR WEIGHT PROTEIN TYROSINE PHOSPHATASE"/>
    <property type="match status" value="1"/>
</dbReference>
<dbReference type="InterPro" id="IPR036196">
    <property type="entry name" value="Ptyr_pPase_sf"/>
</dbReference>
<evidence type="ECO:0000259" key="2">
    <source>
        <dbReference type="SMART" id="SM00226"/>
    </source>
</evidence>
<dbReference type="PANTHER" id="PTHR11717:SF7">
    <property type="entry name" value="LOW MOLECULAR WEIGHT PHOSPHOTYROSINE PROTEIN PHOSPHATASE"/>
    <property type="match status" value="1"/>
</dbReference>
<dbReference type="Gene3D" id="3.40.50.2300">
    <property type="match status" value="1"/>
</dbReference>
<reference evidence="3 4" key="1">
    <citation type="submission" date="2011-01" db="EMBL/GenBank/DDBJ databases">
        <authorList>
            <person name="Weinstock G."/>
            <person name="Sodergren E."/>
            <person name="Clifton S."/>
            <person name="Fulton L."/>
            <person name="Fulton B."/>
            <person name="Courtney L."/>
            <person name="Fronick C."/>
            <person name="Harrison M."/>
            <person name="Strong C."/>
            <person name="Farmer C."/>
            <person name="Delahaunty K."/>
            <person name="Markovic C."/>
            <person name="Hall O."/>
            <person name="Minx P."/>
            <person name="Tomlinson C."/>
            <person name="Mitreva M."/>
            <person name="Hou S."/>
            <person name="Chen J."/>
            <person name="Wollam A."/>
            <person name="Pepin K.H."/>
            <person name="Johnson M."/>
            <person name="Bhonagiri V."/>
            <person name="Zhang X."/>
            <person name="Suruliraj S."/>
            <person name="Warren W."/>
            <person name="Chinwalla A."/>
            <person name="Mardis E.R."/>
            <person name="Wilson R.K."/>
        </authorList>
    </citation>
    <scope>NUCLEOTIDE SEQUENCE [LARGE SCALE GENOMIC DNA]</scope>
    <source>
        <strain evidence="4">DSM 22608 / JCM 16073 / KCTC 15190 / YIT 12066</strain>
    </source>
</reference>
<dbReference type="HOGENOM" id="CLU_071415_2_3_6"/>
<dbReference type="eggNOG" id="COG0394">
    <property type="taxonomic scope" value="Bacteria"/>
</dbReference>
<evidence type="ECO:0000313" key="4">
    <source>
        <dbReference type="Proteomes" id="UP000018458"/>
    </source>
</evidence>
<dbReference type="Pfam" id="PF01451">
    <property type="entry name" value="LMWPc"/>
    <property type="match status" value="1"/>
</dbReference>
<accession>E8LMW0</accession>
<dbReference type="Proteomes" id="UP000018458">
    <property type="component" value="Unassembled WGS sequence"/>
</dbReference>
<gene>
    <name evidence="3" type="ORF">HMPREF9444_02108</name>
</gene>
<dbReference type="STRING" id="762983.HMPREF9444_02108"/>
<dbReference type="SMART" id="SM00226">
    <property type="entry name" value="LMWPc"/>
    <property type="match status" value="1"/>
</dbReference>
<evidence type="ECO:0000256" key="1">
    <source>
        <dbReference type="ARBA" id="ARBA00013064"/>
    </source>
</evidence>
<name>E8LMW0_SUCHY</name>
<dbReference type="GO" id="GO:0004725">
    <property type="term" value="F:protein tyrosine phosphatase activity"/>
    <property type="evidence" value="ECO:0007669"/>
    <property type="project" value="UniProtKB-EC"/>
</dbReference>
<comment type="caution">
    <text evidence="3">The sequence shown here is derived from an EMBL/GenBank/DDBJ whole genome shotgun (WGS) entry which is preliminary data.</text>
</comment>
<dbReference type="SUPFAM" id="SSF52788">
    <property type="entry name" value="Phosphotyrosine protein phosphatases I"/>
    <property type="match status" value="1"/>
</dbReference>
<proteinExistence type="predicted"/>
<organism evidence="3 4">
    <name type="scientific">Succinatimonas hippei (strain DSM 22608 / JCM 16073 / KCTC 15190 / YIT 12066)</name>
    <dbReference type="NCBI Taxonomy" id="762983"/>
    <lineage>
        <taxon>Bacteria</taxon>
        <taxon>Pseudomonadati</taxon>
        <taxon>Pseudomonadota</taxon>
        <taxon>Gammaproteobacteria</taxon>
        <taxon>Aeromonadales</taxon>
        <taxon>Succinivibrionaceae</taxon>
        <taxon>Succinatimonas</taxon>
    </lineage>
</organism>
<keyword evidence="4" id="KW-1185">Reference proteome</keyword>
<dbReference type="EMBL" id="AEVO01000150">
    <property type="protein sequence ID" value="EFY06136.1"/>
    <property type="molecule type" value="Genomic_DNA"/>
</dbReference>
<dbReference type="InterPro" id="IPR050438">
    <property type="entry name" value="LMW_PTPase"/>
</dbReference>
<protein>
    <recommendedName>
        <fullName evidence="1">protein-tyrosine-phosphatase</fullName>
        <ecNumber evidence="1">3.1.3.48</ecNumber>
    </recommendedName>
</protein>
<evidence type="ECO:0000313" key="3">
    <source>
        <dbReference type="EMBL" id="EFY06136.1"/>
    </source>
</evidence>
<feature type="domain" description="Phosphotyrosine protein phosphatase I" evidence="2">
    <location>
        <begin position="1"/>
        <end position="132"/>
    </location>
</feature>
<dbReference type="EC" id="3.1.3.48" evidence="1"/>